<evidence type="ECO:0000256" key="1">
    <source>
        <dbReference type="ARBA" id="ARBA00004141"/>
    </source>
</evidence>
<dbReference type="Gene3D" id="1.20.1080.10">
    <property type="entry name" value="Glycerol uptake facilitator protein"/>
    <property type="match status" value="1"/>
</dbReference>
<dbReference type="Proteomes" id="UP000289738">
    <property type="component" value="Chromosome B08"/>
</dbReference>
<keyword evidence="5" id="KW-0813">Transport</keyword>
<keyword evidence="8" id="KW-1185">Reference proteome</keyword>
<comment type="similarity">
    <text evidence="5">Belongs to the MIP/aquaporin (TC 1.A.8) family.</text>
</comment>
<feature type="transmembrane region" description="Helical" evidence="6">
    <location>
        <begin position="59"/>
        <end position="79"/>
    </location>
</feature>
<dbReference type="InterPro" id="IPR034294">
    <property type="entry name" value="Aquaporin_transptr"/>
</dbReference>
<keyword evidence="3 6" id="KW-1133">Transmembrane helix</keyword>
<sequence length="204" mass="21315">MKLSCSLSPPSVRLARKVICTYATVANLYDQVGAEFIGTFILMSAGTAATIVNEKTNGLETLIGCAAVVGLAVMVIILSTGHISGAHLNPAVIISFAVPMYIGAQILASVCAAFAVKGVYHPFMGGGVTVSSNNSLRVKHLTKCNLVLLMRAVTEEINISSGVNSNRGNATLLPPPPNLPSGGDNDNSNLEVVCCYDSFFVIQQ</sequence>
<evidence type="ECO:0000313" key="7">
    <source>
        <dbReference type="EMBL" id="RYQ96381.1"/>
    </source>
</evidence>
<feature type="transmembrane region" description="Helical" evidence="6">
    <location>
        <begin position="32"/>
        <end position="52"/>
    </location>
</feature>
<evidence type="ECO:0000256" key="3">
    <source>
        <dbReference type="ARBA" id="ARBA00022989"/>
    </source>
</evidence>
<dbReference type="Pfam" id="PF00230">
    <property type="entry name" value="MIP"/>
    <property type="match status" value="1"/>
</dbReference>
<dbReference type="AlphaFoldDB" id="A0A444Y356"/>
<gene>
    <name evidence="7" type="ORF">Ahy_B08g092119</name>
</gene>
<keyword evidence="2 5" id="KW-0812">Transmembrane</keyword>
<evidence type="ECO:0000256" key="6">
    <source>
        <dbReference type="SAM" id="Phobius"/>
    </source>
</evidence>
<comment type="caution">
    <text evidence="7">The sequence shown here is derived from an EMBL/GenBank/DDBJ whole genome shotgun (WGS) entry which is preliminary data.</text>
</comment>
<organism evidence="7 8">
    <name type="scientific">Arachis hypogaea</name>
    <name type="common">Peanut</name>
    <dbReference type="NCBI Taxonomy" id="3818"/>
    <lineage>
        <taxon>Eukaryota</taxon>
        <taxon>Viridiplantae</taxon>
        <taxon>Streptophyta</taxon>
        <taxon>Embryophyta</taxon>
        <taxon>Tracheophyta</taxon>
        <taxon>Spermatophyta</taxon>
        <taxon>Magnoliopsida</taxon>
        <taxon>eudicotyledons</taxon>
        <taxon>Gunneridae</taxon>
        <taxon>Pentapetalae</taxon>
        <taxon>rosids</taxon>
        <taxon>fabids</taxon>
        <taxon>Fabales</taxon>
        <taxon>Fabaceae</taxon>
        <taxon>Papilionoideae</taxon>
        <taxon>50 kb inversion clade</taxon>
        <taxon>dalbergioids sensu lato</taxon>
        <taxon>Dalbergieae</taxon>
        <taxon>Pterocarpus clade</taxon>
        <taxon>Arachis</taxon>
    </lineage>
</organism>
<dbReference type="InterPro" id="IPR000425">
    <property type="entry name" value="MIP"/>
</dbReference>
<name>A0A444Y356_ARAHY</name>
<evidence type="ECO:0000256" key="5">
    <source>
        <dbReference type="RuleBase" id="RU000477"/>
    </source>
</evidence>
<dbReference type="STRING" id="3818.A0A444Y356"/>
<dbReference type="PANTHER" id="PTHR45724">
    <property type="entry name" value="AQUAPORIN NIP2-1"/>
    <property type="match status" value="1"/>
</dbReference>
<dbReference type="InterPro" id="IPR023271">
    <property type="entry name" value="Aquaporin-like"/>
</dbReference>
<evidence type="ECO:0000313" key="8">
    <source>
        <dbReference type="Proteomes" id="UP000289738"/>
    </source>
</evidence>
<dbReference type="PANTHER" id="PTHR45724:SF19">
    <property type="entry name" value="AQUAPORIN NIP6-1"/>
    <property type="match status" value="1"/>
</dbReference>
<dbReference type="GO" id="GO:0015267">
    <property type="term" value="F:channel activity"/>
    <property type="evidence" value="ECO:0007669"/>
    <property type="project" value="InterPro"/>
</dbReference>
<dbReference type="PRINTS" id="PR00783">
    <property type="entry name" value="MINTRINSICP"/>
</dbReference>
<evidence type="ECO:0000256" key="4">
    <source>
        <dbReference type="ARBA" id="ARBA00023136"/>
    </source>
</evidence>
<keyword evidence="4 6" id="KW-0472">Membrane</keyword>
<dbReference type="GO" id="GO:0016020">
    <property type="term" value="C:membrane"/>
    <property type="evidence" value="ECO:0007669"/>
    <property type="project" value="UniProtKB-SubCell"/>
</dbReference>
<evidence type="ECO:0000256" key="2">
    <source>
        <dbReference type="ARBA" id="ARBA00022692"/>
    </source>
</evidence>
<accession>A0A444Y356</accession>
<reference evidence="7 8" key="1">
    <citation type="submission" date="2019-01" db="EMBL/GenBank/DDBJ databases">
        <title>Sequencing of cultivated peanut Arachis hypogaea provides insights into genome evolution and oil improvement.</title>
        <authorList>
            <person name="Chen X."/>
        </authorList>
    </citation>
    <scope>NUCLEOTIDE SEQUENCE [LARGE SCALE GENOMIC DNA]</scope>
    <source>
        <strain evidence="8">cv. Fuhuasheng</strain>
        <tissue evidence="7">Leaves</tissue>
    </source>
</reference>
<protein>
    <recommendedName>
        <fullName evidence="9">Aquaporin</fullName>
    </recommendedName>
</protein>
<dbReference type="EMBL" id="SDMP01000018">
    <property type="protein sequence ID" value="RYQ96381.1"/>
    <property type="molecule type" value="Genomic_DNA"/>
</dbReference>
<evidence type="ECO:0008006" key="9">
    <source>
        <dbReference type="Google" id="ProtNLM"/>
    </source>
</evidence>
<feature type="transmembrane region" description="Helical" evidence="6">
    <location>
        <begin position="91"/>
        <end position="116"/>
    </location>
</feature>
<proteinExistence type="inferred from homology"/>
<comment type="subcellular location">
    <subcellularLocation>
        <location evidence="1">Membrane</location>
        <topology evidence="1">Multi-pass membrane protein</topology>
    </subcellularLocation>
</comment>
<dbReference type="SUPFAM" id="SSF81338">
    <property type="entry name" value="Aquaporin-like"/>
    <property type="match status" value="1"/>
</dbReference>